<dbReference type="InterPro" id="IPR053863">
    <property type="entry name" value="Glyoxy/Ble-like_N"/>
</dbReference>
<dbReference type="Gene3D" id="3.10.180.10">
    <property type="entry name" value="2,3-Dihydroxybiphenyl 1,2-Dioxygenase, domain 1"/>
    <property type="match status" value="1"/>
</dbReference>
<feature type="domain" description="Glyoxalase/Bleomycin resistance-like N-terminal" evidence="1">
    <location>
        <begin position="4"/>
        <end position="39"/>
    </location>
</feature>
<dbReference type="Pfam" id="PF22677">
    <property type="entry name" value="Ble-like_N"/>
    <property type="match status" value="1"/>
</dbReference>
<dbReference type="EMBL" id="JABMJE010000024">
    <property type="protein sequence ID" value="NQS77666.1"/>
    <property type="molecule type" value="Genomic_DNA"/>
</dbReference>
<dbReference type="InterPro" id="IPR029068">
    <property type="entry name" value="Glyas_Bleomycin-R_OHBP_Dase"/>
</dbReference>
<dbReference type="Proteomes" id="UP000737555">
    <property type="component" value="Unassembled WGS sequence"/>
</dbReference>
<comment type="caution">
    <text evidence="2">The sequence shown here is derived from an EMBL/GenBank/DDBJ whole genome shotgun (WGS) entry which is preliminary data.</text>
</comment>
<dbReference type="CDD" id="cd07247">
    <property type="entry name" value="SgaA_N_like"/>
    <property type="match status" value="1"/>
</dbReference>
<evidence type="ECO:0000259" key="1">
    <source>
        <dbReference type="Pfam" id="PF22677"/>
    </source>
</evidence>
<dbReference type="InterPro" id="IPR052164">
    <property type="entry name" value="Anthracycline_SecMetBiosynth"/>
</dbReference>
<evidence type="ECO:0000313" key="3">
    <source>
        <dbReference type="Proteomes" id="UP000737555"/>
    </source>
</evidence>
<evidence type="ECO:0000313" key="2">
    <source>
        <dbReference type="EMBL" id="NQS77666.1"/>
    </source>
</evidence>
<dbReference type="PANTHER" id="PTHR33993">
    <property type="entry name" value="GLYOXALASE-RELATED"/>
    <property type="match status" value="1"/>
</dbReference>
<accession>A0A7K4C1N1</accession>
<reference evidence="2" key="1">
    <citation type="submission" date="2020-05" db="EMBL/GenBank/DDBJ databases">
        <title>The first insight into the ecology of ammonia-tolerant syntrophic propionate oxidizing bacteria.</title>
        <authorList>
            <person name="Singh A."/>
            <person name="Schnurer A."/>
            <person name="Westerholm M."/>
        </authorList>
    </citation>
    <scope>NUCLEOTIDE SEQUENCE</scope>
    <source>
        <strain evidence="2">MAG54</strain>
    </source>
</reference>
<gene>
    <name evidence="2" type="ORF">HQQ74_02930</name>
</gene>
<name>A0A7K4C1N1_9EURY</name>
<dbReference type="AlphaFoldDB" id="A0A7K4C1N1"/>
<protein>
    <submittedName>
        <fullName evidence="2">VOC family protein</fullName>
    </submittedName>
</protein>
<sequence>MIPTITWFNIPADDTGRARAFYKKVFAWKVEPFPGMEQAGTFEISTGGIGGEILLRSHTGEPITVFIGVSSVDDYATRAAGSGGRIVIQKTAVPGRGYFAICEDTEQNRFGLWEDDPRAG</sequence>
<dbReference type="RefSeq" id="WP_082864947.1">
    <property type="nucleotide sequence ID" value="NZ_DAIMMY010000072.1"/>
</dbReference>
<dbReference type="PANTHER" id="PTHR33993:SF2">
    <property type="entry name" value="VOC DOMAIN-CONTAINING PROTEIN"/>
    <property type="match status" value="1"/>
</dbReference>
<proteinExistence type="predicted"/>
<dbReference type="SUPFAM" id="SSF54593">
    <property type="entry name" value="Glyoxalase/Bleomycin resistance protein/Dihydroxybiphenyl dioxygenase"/>
    <property type="match status" value="1"/>
</dbReference>
<organism evidence="2 3">
    <name type="scientific">Methanoculleus bourgensis</name>
    <dbReference type="NCBI Taxonomy" id="83986"/>
    <lineage>
        <taxon>Archaea</taxon>
        <taxon>Methanobacteriati</taxon>
        <taxon>Methanobacteriota</taxon>
        <taxon>Stenosarchaea group</taxon>
        <taxon>Methanomicrobia</taxon>
        <taxon>Methanomicrobiales</taxon>
        <taxon>Methanomicrobiaceae</taxon>
        <taxon>Methanoculleus</taxon>
    </lineage>
</organism>